<evidence type="ECO:0000256" key="2">
    <source>
        <dbReference type="ARBA" id="ARBA00005510"/>
    </source>
</evidence>
<dbReference type="AlphaFoldDB" id="A0AAQ3L0D2"/>
<dbReference type="GO" id="GO:0005634">
    <property type="term" value="C:nucleus"/>
    <property type="evidence" value="ECO:0007669"/>
    <property type="project" value="UniProtKB-SubCell"/>
</dbReference>
<evidence type="ECO:0000256" key="3">
    <source>
        <dbReference type="ARBA" id="ARBA00023015"/>
    </source>
</evidence>
<dbReference type="PANTHER" id="PTHR16223">
    <property type="entry name" value="TRANSCRIPTION FACTOR BHLH83-RELATED"/>
    <property type="match status" value="1"/>
</dbReference>
<evidence type="ECO:0000256" key="1">
    <source>
        <dbReference type="ARBA" id="ARBA00004123"/>
    </source>
</evidence>
<comment type="subcellular location">
    <subcellularLocation>
        <location evidence="1">Nucleus</location>
    </subcellularLocation>
</comment>
<dbReference type="CDD" id="cd11393">
    <property type="entry name" value="bHLH_AtbHLH_like"/>
    <property type="match status" value="1"/>
</dbReference>
<gene>
    <name evidence="7" type="ORF">Cni_G25640</name>
</gene>
<dbReference type="InterPro" id="IPR036638">
    <property type="entry name" value="HLH_DNA-bd_sf"/>
</dbReference>
<dbReference type="GO" id="GO:0000981">
    <property type="term" value="F:DNA-binding transcription factor activity, RNA polymerase II-specific"/>
    <property type="evidence" value="ECO:0007669"/>
    <property type="project" value="TreeGrafter"/>
</dbReference>
<keyword evidence="4" id="KW-0804">Transcription</keyword>
<keyword evidence="5" id="KW-0539">Nucleus</keyword>
<feature type="region of interest" description="Disordered" evidence="6">
    <location>
        <begin position="369"/>
        <end position="403"/>
    </location>
</feature>
<comment type="similarity">
    <text evidence="2">Belongs to the bHLH protein family.</text>
</comment>
<name>A0AAQ3L0D2_9LILI</name>
<feature type="region of interest" description="Disordered" evidence="6">
    <location>
        <begin position="72"/>
        <end position="95"/>
    </location>
</feature>
<keyword evidence="3" id="KW-0805">Transcription regulation</keyword>
<dbReference type="InterPro" id="IPR045843">
    <property type="entry name" value="IND-like"/>
</dbReference>
<evidence type="ECO:0000313" key="7">
    <source>
        <dbReference type="EMBL" id="WOL16852.1"/>
    </source>
</evidence>
<dbReference type="GO" id="GO:0046983">
    <property type="term" value="F:protein dimerization activity"/>
    <property type="evidence" value="ECO:0007669"/>
    <property type="project" value="InterPro"/>
</dbReference>
<evidence type="ECO:0000256" key="6">
    <source>
        <dbReference type="SAM" id="MobiDB-lite"/>
    </source>
</evidence>
<keyword evidence="8" id="KW-1185">Reference proteome</keyword>
<evidence type="ECO:0008006" key="9">
    <source>
        <dbReference type="Google" id="ProtNLM"/>
    </source>
</evidence>
<evidence type="ECO:0000313" key="8">
    <source>
        <dbReference type="Proteomes" id="UP001327560"/>
    </source>
</evidence>
<evidence type="ECO:0000256" key="5">
    <source>
        <dbReference type="ARBA" id="ARBA00023242"/>
    </source>
</evidence>
<accession>A0AAQ3L0D2</accession>
<dbReference type="GO" id="GO:0000978">
    <property type="term" value="F:RNA polymerase II cis-regulatory region sequence-specific DNA binding"/>
    <property type="evidence" value="ECO:0007669"/>
    <property type="project" value="TreeGrafter"/>
</dbReference>
<dbReference type="SUPFAM" id="SSF47459">
    <property type="entry name" value="HLH, helix-loop-helix DNA-binding domain"/>
    <property type="match status" value="1"/>
</dbReference>
<organism evidence="7 8">
    <name type="scientific">Canna indica</name>
    <name type="common">Indian-shot</name>
    <dbReference type="NCBI Taxonomy" id="4628"/>
    <lineage>
        <taxon>Eukaryota</taxon>
        <taxon>Viridiplantae</taxon>
        <taxon>Streptophyta</taxon>
        <taxon>Embryophyta</taxon>
        <taxon>Tracheophyta</taxon>
        <taxon>Spermatophyta</taxon>
        <taxon>Magnoliopsida</taxon>
        <taxon>Liliopsida</taxon>
        <taxon>Zingiberales</taxon>
        <taxon>Cannaceae</taxon>
        <taxon>Canna</taxon>
    </lineage>
</organism>
<evidence type="ECO:0000256" key="4">
    <source>
        <dbReference type="ARBA" id="ARBA00023163"/>
    </source>
</evidence>
<reference evidence="7 8" key="1">
    <citation type="submission" date="2023-10" db="EMBL/GenBank/DDBJ databases">
        <title>Chromosome-scale genome assembly provides insights into flower coloration mechanisms of Canna indica.</title>
        <authorList>
            <person name="Li C."/>
        </authorList>
    </citation>
    <scope>NUCLEOTIDE SEQUENCE [LARGE SCALE GENOMIC DNA]</scope>
    <source>
        <tissue evidence="7">Flower</tissue>
    </source>
</reference>
<protein>
    <recommendedName>
        <fullName evidence="9">BHLH domain-containing protein</fullName>
    </recommendedName>
</protein>
<dbReference type="PANTHER" id="PTHR16223:SF380">
    <property type="entry name" value="HELIX-LOOP-HELIX DNA-BINDING DOMAIN CONTAINING PROTEIN, EXPRESSED"/>
    <property type="match status" value="1"/>
</dbReference>
<dbReference type="Proteomes" id="UP001327560">
    <property type="component" value="Chromosome 8"/>
</dbReference>
<dbReference type="InterPro" id="IPR045239">
    <property type="entry name" value="bHLH95_bHLH"/>
</dbReference>
<sequence length="524" mass="57795">MSCRRQLVNHDFLINLQVSNKSQRRSMHAMAQGVAAEASVSSSSAAAAAGNWWESRVNNSFSSSSWSASTSISRRWAPPSTRHADLSSSPPSYDDADLSVSNATSFTHASGHEALSMDSSSADLSGEPVMENHLWSQVLLNNIGTASEVQNGHEDGENSLNQVGLRREVFNPACDYLKKMDSHWDLINPSSFNCLEKHLNSYAASISNGEGETSTHLSDLVSNWSIAPPNNSTSPSNSMAHYLANINSHVKHEIPISSQSPFSSNLMVGDQSSASSYPPSYQESPFFLRQQNPNSSMRYQIGDLKDNSFCSGMMEAIDPSSNRRSTFSDGITFGRCLSKKAPMELRGLKGSVKSSELCDGNKEEYESSRILRNGRVSGTAEGKKKRSEDTSESHKKSKFDSLMVSSSQKMQVPKVKIAEKISALQQLVSPFGKTDQASVLMETITCIRILQEQVQLLSDPYLKSTSNKEHNSWGEIERKGKAEANYDLRSKGLCLVPVSSIPQVHRESIRPDYWMPTYRSCLYR</sequence>
<dbReference type="EMBL" id="CP136897">
    <property type="protein sequence ID" value="WOL16852.1"/>
    <property type="molecule type" value="Genomic_DNA"/>
</dbReference>
<proteinExistence type="inferred from homology"/>